<feature type="compositionally biased region" description="Polar residues" evidence="1">
    <location>
        <begin position="27"/>
        <end position="41"/>
    </location>
</feature>
<name>A0A9D5AAF0_PEA</name>
<dbReference type="PANTHER" id="PTHR33116">
    <property type="entry name" value="REVERSE TRANSCRIPTASE ZINC-BINDING DOMAIN-CONTAINING PROTEIN-RELATED-RELATED"/>
    <property type="match status" value="1"/>
</dbReference>
<organism evidence="2 3">
    <name type="scientific">Pisum sativum</name>
    <name type="common">Garden pea</name>
    <name type="synonym">Lathyrus oleraceus</name>
    <dbReference type="NCBI Taxonomy" id="3888"/>
    <lineage>
        <taxon>Eukaryota</taxon>
        <taxon>Viridiplantae</taxon>
        <taxon>Streptophyta</taxon>
        <taxon>Embryophyta</taxon>
        <taxon>Tracheophyta</taxon>
        <taxon>Spermatophyta</taxon>
        <taxon>Magnoliopsida</taxon>
        <taxon>eudicotyledons</taxon>
        <taxon>Gunneridae</taxon>
        <taxon>Pentapetalae</taxon>
        <taxon>rosids</taxon>
        <taxon>fabids</taxon>
        <taxon>Fabales</taxon>
        <taxon>Fabaceae</taxon>
        <taxon>Papilionoideae</taxon>
        <taxon>50 kb inversion clade</taxon>
        <taxon>NPAAA clade</taxon>
        <taxon>Hologalegina</taxon>
        <taxon>IRL clade</taxon>
        <taxon>Fabeae</taxon>
        <taxon>Lathyrus</taxon>
    </lineage>
</organism>
<evidence type="ECO:0000256" key="1">
    <source>
        <dbReference type="SAM" id="MobiDB-lite"/>
    </source>
</evidence>
<feature type="region of interest" description="Disordered" evidence="1">
    <location>
        <begin position="1"/>
        <end position="53"/>
    </location>
</feature>
<accession>A0A9D5AAF0</accession>
<reference evidence="2 3" key="1">
    <citation type="journal article" date="2022" name="Nat. Genet.">
        <title>Improved pea reference genome and pan-genome highlight genomic features and evolutionary characteristics.</title>
        <authorList>
            <person name="Yang T."/>
            <person name="Liu R."/>
            <person name="Luo Y."/>
            <person name="Hu S."/>
            <person name="Wang D."/>
            <person name="Wang C."/>
            <person name="Pandey M.K."/>
            <person name="Ge S."/>
            <person name="Xu Q."/>
            <person name="Li N."/>
            <person name="Li G."/>
            <person name="Huang Y."/>
            <person name="Saxena R.K."/>
            <person name="Ji Y."/>
            <person name="Li M."/>
            <person name="Yan X."/>
            <person name="He Y."/>
            <person name="Liu Y."/>
            <person name="Wang X."/>
            <person name="Xiang C."/>
            <person name="Varshney R.K."/>
            <person name="Ding H."/>
            <person name="Gao S."/>
            <person name="Zong X."/>
        </authorList>
    </citation>
    <scope>NUCLEOTIDE SEQUENCE [LARGE SCALE GENOMIC DNA]</scope>
    <source>
        <strain evidence="2 3">cv. Zhongwan 6</strain>
    </source>
</reference>
<keyword evidence="3" id="KW-1185">Reference proteome</keyword>
<feature type="compositionally biased region" description="Acidic residues" evidence="1">
    <location>
        <begin position="1"/>
        <end position="15"/>
    </location>
</feature>
<dbReference type="EMBL" id="JAMSHJ010000005">
    <property type="protein sequence ID" value="KAI5404002.1"/>
    <property type="molecule type" value="Genomic_DNA"/>
</dbReference>
<dbReference type="Proteomes" id="UP001058974">
    <property type="component" value="Chromosome 5"/>
</dbReference>
<dbReference type="AlphaFoldDB" id="A0A9D5AAF0"/>
<dbReference type="PANTHER" id="PTHR33116:SF66">
    <property type="entry name" value="REVERSE TRANSCRIPTASE ZINC-BINDING DOMAIN-CONTAINING PROTEIN"/>
    <property type="match status" value="1"/>
</dbReference>
<gene>
    <name evidence="2" type="ORF">KIW84_051225</name>
</gene>
<dbReference type="Gramene" id="Psat05G0122500-T1">
    <property type="protein sequence ID" value="KAI5404002.1"/>
    <property type="gene ID" value="KIW84_051225"/>
</dbReference>
<proteinExistence type="predicted"/>
<comment type="caution">
    <text evidence="2">The sequence shown here is derived from an EMBL/GenBank/DDBJ whole genome shotgun (WGS) entry which is preliminary data.</text>
</comment>
<evidence type="ECO:0000313" key="2">
    <source>
        <dbReference type="EMBL" id="KAI5404002.1"/>
    </source>
</evidence>
<protein>
    <submittedName>
        <fullName evidence="2">Uncharacterized protein</fullName>
    </submittedName>
</protein>
<evidence type="ECO:0000313" key="3">
    <source>
        <dbReference type="Proteomes" id="UP001058974"/>
    </source>
</evidence>
<sequence length="153" mass="17786">MATWDELDKEDEYEKDEEKGNIALMDLTSSNIKSDSYSGLDSKQEDEEESTNHPFFGCKELNSIWEEIFKWMEVVHTSREWNEELLLIIGNAKGKGWKAVMMKLAIAETVYGIWKCKNYKIFIMNVNITNIVEKIIELIVYRGSVVISLKTYS</sequence>